<dbReference type="Proteomes" id="UP001149860">
    <property type="component" value="Chromosome"/>
</dbReference>
<protein>
    <submittedName>
        <fullName evidence="1">D-2-hydroxyacid dehydrogenase</fullName>
    </submittedName>
</protein>
<dbReference type="EMBL" id="CP168151">
    <property type="protein sequence ID" value="XFD40431.1"/>
    <property type="molecule type" value="Genomic_DNA"/>
</dbReference>
<evidence type="ECO:0000313" key="2">
    <source>
        <dbReference type="Proteomes" id="UP001149860"/>
    </source>
</evidence>
<evidence type="ECO:0000313" key="1">
    <source>
        <dbReference type="EMBL" id="XFD40431.1"/>
    </source>
</evidence>
<proteinExistence type="predicted"/>
<name>A0ACD5DH06_9LACO</name>
<sequence length="331" mass="36053">MKLIAYNVRDDEIPFVKAWGEKNNVEVSYSIDTLNAETVKQAQGYDGISGLQTIPYDEALFSEMKEMGISMLALRNVGLDNVDLTAAKKAGIVVTNVPAYSPASIAEFAVTLALAVNRKVGYMYHQLHELGEFHFSPDFMGQLISNQTVGVVGTGRIGREAIRMFTGLGAKVIAYSQSHLDDSDLNFTYVDSLEELLDQADVIDLHIPGVPENEHLFDEKAFKHMKSSAILINTARGSIVDTQALICALEEGEIAGAGIDTLENESADLQNSRSTAQVTDSNVLKLAKMPNVIVTPHSAFHTDEAVMNMVNISFNNLKQQLTGGEVDNLAK</sequence>
<gene>
    <name evidence="1" type="ORF">O0236_003775</name>
</gene>
<reference evidence="1" key="1">
    <citation type="submission" date="2024-08" db="EMBL/GenBank/DDBJ databases">
        <title>Lentilactobacillus sp. nov., isolated from tree bark.</title>
        <authorList>
            <person name="Phuengjayaem S."/>
            <person name="Tanasupawat S."/>
        </authorList>
    </citation>
    <scope>NUCLEOTIDE SEQUENCE</scope>
    <source>
        <strain evidence="1">SPB1-3</strain>
    </source>
</reference>
<keyword evidence="2" id="KW-1185">Reference proteome</keyword>
<accession>A0ACD5DH06</accession>
<organism evidence="1 2">
    <name type="scientific">Lentilactobacillus terminaliae</name>
    <dbReference type="NCBI Taxonomy" id="3003483"/>
    <lineage>
        <taxon>Bacteria</taxon>
        <taxon>Bacillati</taxon>
        <taxon>Bacillota</taxon>
        <taxon>Bacilli</taxon>
        <taxon>Lactobacillales</taxon>
        <taxon>Lactobacillaceae</taxon>
        <taxon>Lentilactobacillus</taxon>
    </lineage>
</organism>